<comment type="caution">
    <text evidence="4">The sequence shown here is derived from an EMBL/GenBank/DDBJ whole genome shotgun (WGS) entry which is preliminary data.</text>
</comment>
<sequence length="85" mass="8788">MRLEHPLEEFGSESSLSELTVLGLRGLGGFAGFDAGSVSLAVLAHVWCPLVLVRTRSAGKAARRPPGVTSASGWTSEGEHGSSVP</sequence>
<evidence type="ECO:0000256" key="2">
    <source>
        <dbReference type="SAM" id="Phobius"/>
    </source>
</evidence>
<dbReference type="InterPro" id="IPR014729">
    <property type="entry name" value="Rossmann-like_a/b/a_fold"/>
</dbReference>
<dbReference type="Gene3D" id="3.40.50.620">
    <property type="entry name" value="HUPs"/>
    <property type="match status" value="1"/>
</dbReference>
<evidence type="ECO:0000256" key="1">
    <source>
        <dbReference type="SAM" id="MobiDB-lite"/>
    </source>
</evidence>
<feature type="domain" description="UspA" evidence="3">
    <location>
        <begin position="18"/>
        <end position="54"/>
    </location>
</feature>
<accession>A0ABW0B686</accession>
<name>A0ABW0B686_9ACTN</name>
<keyword evidence="2" id="KW-1133">Transmembrane helix</keyword>
<proteinExistence type="predicted"/>
<dbReference type="Pfam" id="PF00582">
    <property type="entry name" value="Usp"/>
    <property type="match status" value="1"/>
</dbReference>
<dbReference type="InterPro" id="IPR006016">
    <property type="entry name" value="UspA"/>
</dbReference>
<organism evidence="4 5">
    <name type="scientific">Streptomyces mutomycini</name>
    <dbReference type="NCBI Taxonomy" id="284036"/>
    <lineage>
        <taxon>Bacteria</taxon>
        <taxon>Bacillati</taxon>
        <taxon>Actinomycetota</taxon>
        <taxon>Actinomycetes</taxon>
        <taxon>Kitasatosporales</taxon>
        <taxon>Streptomycetaceae</taxon>
        <taxon>Streptomyces</taxon>
    </lineage>
</organism>
<reference evidence="5" key="1">
    <citation type="journal article" date="2019" name="Int. J. Syst. Evol. Microbiol.">
        <title>The Global Catalogue of Microorganisms (GCM) 10K type strain sequencing project: providing services to taxonomists for standard genome sequencing and annotation.</title>
        <authorList>
            <consortium name="The Broad Institute Genomics Platform"/>
            <consortium name="The Broad Institute Genome Sequencing Center for Infectious Disease"/>
            <person name="Wu L."/>
            <person name="Ma J."/>
        </authorList>
    </citation>
    <scope>NUCLEOTIDE SEQUENCE [LARGE SCALE GENOMIC DNA]</scope>
    <source>
        <strain evidence="5">CGMCC 4.1721</strain>
    </source>
</reference>
<dbReference type="Proteomes" id="UP001596208">
    <property type="component" value="Unassembled WGS sequence"/>
</dbReference>
<evidence type="ECO:0000313" key="5">
    <source>
        <dbReference type="Proteomes" id="UP001596208"/>
    </source>
</evidence>
<evidence type="ECO:0000259" key="3">
    <source>
        <dbReference type="Pfam" id="PF00582"/>
    </source>
</evidence>
<dbReference type="SUPFAM" id="SSF52402">
    <property type="entry name" value="Adenine nucleotide alpha hydrolases-like"/>
    <property type="match status" value="1"/>
</dbReference>
<evidence type="ECO:0000313" key="4">
    <source>
        <dbReference type="EMBL" id="MFC5172621.1"/>
    </source>
</evidence>
<feature type="transmembrane region" description="Helical" evidence="2">
    <location>
        <begin position="30"/>
        <end position="53"/>
    </location>
</feature>
<keyword evidence="2" id="KW-0472">Membrane</keyword>
<keyword evidence="5" id="KW-1185">Reference proteome</keyword>
<feature type="region of interest" description="Disordered" evidence="1">
    <location>
        <begin position="57"/>
        <end position="85"/>
    </location>
</feature>
<protein>
    <submittedName>
        <fullName evidence="4">Universal stress protein</fullName>
    </submittedName>
</protein>
<dbReference type="EMBL" id="JBHSKI010000008">
    <property type="protein sequence ID" value="MFC5172621.1"/>
    <property type="molecule type" value="Genomic_DNA"/>
</dbReference>
<gene>
    <name evidence="4" type="ORF">ACFPRK_18780</name>
</gene>
<dbReference type="RefSeq" id="WP_338058044.1">
    <property type="nucleotide sequence ID" value="NZ_JBFADZ010000022.1"/>
</dbReference>
<keyword evidence="2" id="KW-0812">Transmembrane</keyword>